<sequence length="130" mass="14523">IPPDEDMWRLFECRYGTGNAAQLGEALAMTPPESILKNSVIEELHKTCVESQEVISTQIPWASASAERSRVVKDKDQSGNSVDGDEALEPPMLTWEEELLLEMLAANEGLFSALRLYDDLMRVAVKREAE</sequence>
<name>A0AAD7AAK3_9AGAR</name>
<gene>
    <name evidence="2" type="ORF">DFH08DRAFT_655400</name>
</gene>
<evidence type="ECO:0000313" key="3">
    <source>
        <dbReference type="Proteomes" id="UP001218218"/>
    </source>
</evidence>
<dbReference type="SUPFAM" id="SSF89009">
    <property type="entry name" value="GAT-like domain"/>
    <property type="match status" value="1"/>
</dbReference>
<feature type="non-terminal residue" evidence="2">
    <location>
        <position position="130"/>
    </location>
</feature>
<comment type="caution">
    <text evidence="2">The sequence shown here is derived from an EMBL/GenBank/DDBJ whole genome shotgun (WGS) entry which is preliminary data.</text>
</comment>
<dbReference type="AlphaFoldDB" id="A0AAD7AAK3"/>
<feature type="region of interest" description="Disordered" evidence="1">
    <location>
        <begin position="70"/>
        <end position="89"/>
    </location>
</feature>
<evidence type="ECO:0000313" key="2">
    <source>
        <dbReference type="EMBL" id="KAJ7353536.1"/>
    </source>
</evidence>
<protein>
    <submittedName>
        <fullName evidence="2">Uncharacterized protein</fullName>
    </submittedName>
</protein>
<evidence type="ECO:0000256" key="1">
    <source>
        <dbReference type="SAM" id="MobiDB-lite"/>
    </source>
</evidence>
<proteinExistence type="predicted"/>
<accession>A0AAD7AAK3</accession>
<dbReference type="Proteomes" id="UP001218218">
    <property type="component" value="Unassembled WGS sequence"/>
</dbReference>
<reference evidence="2" key="1">
    <citation type="submission" date="2023-03" db="EMBL/GenBank/DDBJ databases">
        <title>Massive genome expansion in bonnet fungi (Mycena s.s.) driven by repeated elements and novel gene families across ecological guilds.</title>
        <authorList>
            <consortium name="Lawrence Berkeley National Laboratory"/>
            <person name="Harder C.B."/>
            <person name="Miyauchi S."/>
            <person name="Viragh M."/>
            <person name="Kuo A."/>
            <person name="Thoen E."/>
            <person name="Andreopoulos B."/>
            <person name="Lu D."/>
            <person name="Skrede I."/>
            <person name="Drula E."/>
            <person name="Henrissat B."/>
            <person name="Morin E."/>
            <person name="Kohler A."/>
            <person name="Barry K."/>
            <person name="LaButti K."/>
            <person name="Morin E."/>
            <person name="Salamov A."/>
            <person name="Lipzen A."/>
            <person name="Mereny Z."/>
            <person name="Hegedus B."/>
            <person name="Baldrian P."/>
            <person name="Stursova M."/>
            <person name="Weitz H."/>
            <person name="Taylor A."/>
            <person name="Grigoriev I.V."/>
            <person name="Nagy L.G."/>
            <person name="Martin F."/>
            <person name="Kauserud H."/>
        </authorList>
    </citation>
    <scope>NUCLEOTIDE SEQUENCE</scope>
    <source>
        <strain evidence="2">CBHHK002</strain>
    </source>
</reference>
<keyword evidence="3" id="KW-1185">Reference proteome</keyword>
<organism evidence="2 3">
    <name type="scientific">Mycena albidolilacea</name>
    <dbReference type="NCBI Taxonomy" id="1033008"/>
    <lineage>
        <taxon>Eukaryota</taxon>
        <taxon>Fungi</taxon>
        <taxon>Dikarya</taxon>
        <taxon>Basidiomycota</taxon>
        <taxon>Agaricomycotina</taxon>
        <taxon>Agaricomycetes</taxon>
        <taxon>Agaricomycetidae</taxon>
        <taxon>Agaricales</taxon>
        <taxon>Marasmiineae</taxon>
        <taxon>Mycenaceae</taxon>
        <taxon>Mycena</taxon>
    </lineage>
</organism>
<feature type="non-terminal residue" evidence="2">
    <location>
        <position position="1"/>
    </location>
</feature>
<dbReference type="EMBL" id="JARIHO010000011">
    <property type="protein sequence ID" value="KAJ7353536.1"/>
    <property type="molecule type" value="Genomic_DNA"/>
</dbReference>